<dbReference type="EMBL" id="GL732540">
    <property type="protein sequence ID" value="EFX82114.1"/>
    <property type="molecule type" value="Genomic_DNA"/>
</dbReference>
<sequence length="209" mass="24031">MLDYSRITMLAFLWLMALALYGANGQLYTKYSVKTEMSTFTRTILTSTICVSLAVNPMPVCRRRMHAWIQEPIHWSPDGHQQHHQFIQPTNVYQVEPTAESAVPWFRDAQNSGYDENYLYWNLAHAVILQPSLLMPAVSDLYYRRIPFESVLMNSNEAEENLAQNRQMKTTIVLTFTKPTTELETTTKTQTIKVSGCTPVPFPYDVCLP</sequence>
<name>E9GDN7_DAPPU</name>
<feature type="signal peptide" evidence="1">
    <location>
        <begin position="1"/>
        <end position="25"/>
    </location>
</feature>
<feature type="chain" id="PRO_5003240869" evidence="1">
    <location>
        <begin position="26"/>
        <end position="209"/>
    </location>
</feature>
<dbReference type="PhylomeDB" id="E9GDN7"/>
<dbReference type="KEGG" id="dpx:DAPPUDRAFT_302599"/>
<gene>
    <name evidence="2" type="ORF">DAPPUDRAFT_302599</name>
</gene>
<evidence type="ECO:0000313" key="3">
    <source>
        <dbReference type="Proteomes" id="UP000000305"/>
    </source>
</evidence>
<keyword evidence="3" id="KW-1185">Reference proteome</keyword>
<dbReference type="InParanoid" id="E9GDN7"/>
<protein>
    <submittedName>
        <fullName evidence="2">Uncharacterized protein</fullName>
    </submittedName>
</protein>
<keyword evidence="1" id="KW-0732">Signal</keyword>
<dbReference type="Proteomes" id="UP000000305">
    <property type="component" value="Unassembled WGS sequence"/>
</dbReference>
<dbReference type="OrthoDB" id="6367697at2759"/>
<organism evidence="2 3">
    <name type="scientific">Daphnia pulex</name>
    <name type="common">Water flea</name>
    <dbReference type="NCBI Taxonomy" id="6669"/>
    <lineage>
        <taxon>Eukaryota</taxon>
        <taxon>Metazoa</taxon>
        <taxon>Ecdysozoa</taxon>
        <taxon>Arthropoda</taxon>
        <taxon>Crustacea</taxon>
        <taxon>Branchiopoda</taxon>
        <taxon>Diplostraca</taxon>
        <taxon>Cladocera</taxon>
        <taxon>Anomopoda</taxon>
        <taxon>Daphniidae</taxon>
        <taxon>Daphnia</taxon>
    </lineage>
</organism>
<reference evidence="2 3" key="1">
    <citation type="journal article" date="2011" name="Science">
        <title>The ecoresponsive genome of Daphnia pulex.</title>
        <authorList>
            <person name="Colbourne J.K."/>
            <person name="Pfrender M.E."/>
            <person name="Gilbert D."/>
            <person name="Thomas W.K."/>
            <person name="Tucker A."/>
            <person name="Oakley T.H."/>
            <person name="Tokishita S."/>
            <person name="Aerts A."/>
            <person name="Arnold G.J."/>
            <person name="Basu M.K."/>
            <person name="Bauer D.J."/>
            <person name="Caceres C.E."/>
            <person name="Carmel L."/>
            <person name="Casola C."/>
            <person name="Choi J.H."/>
            <person name="Detter J.C."/>
            <person name="Dong Q."/>
            <person name="Dusheyko S."/>
            <person name="Eads B.D."/>
            <person name="Frohlich T."/>
            <person name="Geiler-Samerotte K.A."/>
            <person name="Gerlach D."/>
            <person name="Hatcher P."/>
            <person name="Jogdeo S."/>
            <person name="Krijgsveld J."/>
            <person name="Kriventseva E.V."/>
            <person name="Kultz D."/>
            <person name="Laforsch C."/>
            <person name="Lindquist E."/>
            <person name="Lopez J."/>
            <person name="Manak J.R."/>
            <person name="Muller J."/>
            <person name="Pangilinan J."/>
            <person name="Patwardhan R.P."/>
            <person name="Pitluck S."/>
            <person name="Pritham E.J."/>
            <person name="Rechtsteiner A."/>
            <person name="Rho M."/>
            <person name="Rogozin I.B."/>
            <person name="Sakarya O."/>
            <person name="Salamov A."/>
            <person name="Schaack S."/>
            <person name="Shapiro H."/>
            <person name="Shiga Y."/>
            <person name="Skalitzky C."/>
            <person name="Smith Z."/>
            <person name="Souvorov A."/>
            <person name="Sung W."/>
            <person name="Tang Z."/>
            <person name="Tsuchiya D."/>
            <person name="Tu H."/>
            <person name="Vos H."/>
            <person name="Wang M."/>
            <person name="Wolf Y.I."/>
            <person name="Yamagata H."/>
            <person name="Yamada T."/>
            <person name="Ye Y."/>
            <person name="Shaw J.R."/>
            <person name="Andrews J."/>
            <person name="Crease T.J."/>
            <person name="Tang H."/>
            <person name="Lucas S.M."/>
            <person name="Robertson H.M."/>
            <person name="Bork P."/>
            <person name="Koonin E.V."/>
            <person name="Zdobnov E.M."/>
            <person name="Grigoriev I.V."/>
            <person name="Lynch M."/>
            <person name="Boore J.L."/>
        </authorList>
    </citation>
    <scope>NUCLEOTIDE SEQUENCE [LARGE SCALE GENOMIC DNA]</scope>
</reference>
<dbReference type="HOGENOM" id="CLU_082227_0_0_1"/>
<dbReference type="AlphaFoldDB" id="E9GDN7"/>
<proteinExistence type="predicted"/>
<evidence type="ECO:0000313" key="2">
    <source>
        <dbReference type="EMBL" id="EFX82114.1"/>
    </source>
</evidence>
<evidence type="ECO:0000256" key="1">
    <source>
        <dbReference type="SAM" id="SignalP"/>
    </source>
</evidence>
<accession>E9GDN7</accession>